<dbReference type="AlphaFoldDB" id="A0A5E6MB19"/>
<evidence type="ECO:0000313" key="2">
    <source>
        <dbReference type="Proteomes" id="UP000334923"/>
    </source>
</evidence>
<sequence length="103" mass="11413">MSHCEEKSCCEETSCHDEKAERCHGGGDLMEHVMHMWKSAGCKAWQEVVTDILKEKIRKEYGAQLEKGAEAFVASMGAGWQAKVAQAKAQVEFRKAVEKGILG</sequence>
<protein>
    <submittedName>
        <fullName evidence="1">Uncharacterized protein</fullName>
    </submittedName>
</protein>
<dbReference type="EMBL" id="CABFVA020000048">
    <property type="protein sequence ID" value="VVM06170.1"/>
    <property type="molecule type" value="Genomic_DNA"/>
</dbReference>
<reference evidence="1 2" key="1">
    <citation type="submission" date="2019-09" db="EMBL/GenBank/DDBJ databases">
        <authorList>
            <person name="Cremers G."/>
        </authorList>
    </citation>
    <scope>NUCLEOTIDE SEQUENCE [LARGE SCALE GENOMIC DNA]</scope>
    <source>
        <strain evidence="1">4A</strain>
    </source>
</reference>
<name>A0A5E6MB19_9BACT</name>
<gene>
    <name evidence="1" type="ORF">MAMT_01020</name>
</gene>
<keyword evidence="2" id="KW-1185">Reference proteome</keyword>
<evidence type="ECO:0000313" key="1">
    <source>
        <dbReference type="EMBL" id="VVM06170.1"/>
    </source>
</evidence>
<organism evidence="1 2">
    <name type="scientific">Methylacidimicrobium tartarophylax</name>
    <dbReference type="NCBI Taxonomy" id="1041768"/>
    <lineage>
        <taxon>Bacteria</taxon>
        <taxon>Pseudomonadati</taxon>
        <taxon>Verrucomicrobiota</taxon>
        <taxon>Methylacidimicrobium</taxon>
    </lineage>
</organism>
<dbReference type="Proteomes" id="UP000334923">
    <property type="component" value="Unassembled WGS sequence"/>
</dbReference>
<proteinExistence type="predicted"/>
<dbReference type="OrthoDB" id="196679at2"/>
<accession>A0A5E6MB19</accession>
<dbReference type="RefSeq" id="WP_142659911.1">
    <property type="nucleotide sequence ID" value="NZ_CABFVA020000048.1"/>
</dbReference>